<dbReference type="GO" id="GO:0005654">
    <property type="term" value="C:nucleoplasm"/>
    <property type="evidence" value="ECO:0007669"/>
    <property type="project" value="TreeGrafter"/>
</dbReference>
<dbReference type="GO" id="GO:0140293">
    <property type="term" value="F:ADP-ribosylglutamate hydrolase activity"/>
    <property type="evidence" value="ECO:0007669"/>
    <property type="project" value="TreeGrafter"/>
</dbReference>
<dbReference type="AlphaFoldDB" id="A0A0B2UXD4"/>
<dbReference type="PANTHER" id="PTHR11106">
    <property type="entry name" value="GANGLIOSIDE INDUCED DIFFERENTIATION ASSOCIATED PROTEIN 2-RELATED"/>
    <property type="match status" value="1"/>
</dbReference>
<comment type="caution">
    <text evidence="2">The sequence shown here is derived from an EMBL/GenBank/DDBJ whole genome shotgun (WGS) entry which is preliminary data.</text>
</comment>
<evidence type="ECO:0000313" key="2">
    <source>
        <dbReference type="EMBL" id="KHN74108.1"/>
    </source>
</evidence>
<evidence type="ECO:0000313" key="3">
    <source>
        <dbReference type="Proteomes" id="UP000031036"/>
    </source>
</evidence>
<dbReference type="GO" id="GO:0042278">
    <property type="term" value="P:purine nucleoside metabolic process"/>
    <property type="evidence" value="ECO:0007669"/>
    <property type="project" value="TreeGrafter"/>
</dbReference>
<accession>A0A0B2UXD4</accession>
<dbReference type="InterPro" id="IPR043472">
    <property type="entry name" value="Macro_dom-like"/>
</dbReference>
<dbReference type="SMART" id="SM00506">
    <property type="entry name" value="A1pp"/>
    <property type="match status" value="1"/>
</dbReference>
<dbReference type="GO" id="GO:0006974">
    <property type="term" value="P:DNA damage response"/>
    <property type="evidence" value="ECO:0007669"/>
    <property type="project" value="TreeGrafter"/>
</dbReference>
<keyword evidence="3" id="KW-1185">Reference proteome</keyword>
<dbReference type="EMBL" id="JPKZ01002973">
    <property type="protein sequence ID" value="KHN74108.1"/>
    <property type="molecule type" value="Genomic_DNA"/>
</dbReference>
<dbReference type="OMA" id="PYYNETA"/>
<gene>
    <name evidence="2" type="primary">macrod2</name>
    <name evidence="2" type="ORF">Tcan_02726</name>
</gene>
<dbReference type="SUPFAM" id="SSF52949">
    <property type="entry name" value="Macro domain-like"/>
    <property type="match status" value="1"/>
</dbReference>
<dbReference type="Pfam" id="PF01661">
    <property type="entry name" value="Macro"/>
    <property type="match status" value="1"/>
</dbReference>
<evidence type="ECO:0000259" key="1">
    <source>
        <dbReference type="PROSITE" id="PS51154"/>
    </source>
</evidence>
<dbReference type="CDD" id="cd02908">
    <property type="entry name" value="Macro_OAADPr_deacetylase"/>
    <property type="match status" value="1"/>
</dbReference>
<name>A0A0B2UXD4_TOXCA</name>
<sequence length="256" mass="28502">MWCFLNKCSFFMRCNFLLSEVRNLMASKSVFAFTHLEEIPTVEQSDGIKSKLASKVSVWKGDITRLQVDAIVNAANSSLLGGGGVDGAIHRAAGRGLYEECVKLHGCKTGEVKMTGAHNIQHVKRILHTVGPQVYGLLADKHEEQLKSCYSNALNLAAENNLRSIAFPCISTGVYGYPNEYACPTVIRLVKSWLLDGLNMDKMDRIVFCVFLDEDLELYKKNLPKILDESSSSSESTQDDFVTIGSHYSFMNLIFE</sequence>
<reference evidence="2 3" key="1">
    <citation type="submission" date="2014-11" db="EMBL/GenBank/DDBJ databases">
        <title>Genetic blueprint of the zoonotic pathogen Toxocara canis.</title>
        <authorList>
            <person name="Zhu X.-Q."/>
            <person name="Korhonen P.K."/>
            <person name="Cai H."/>
            <person name="Young N.D."/>
            <person name="Nejsum P."/>
            <person name="von Samson-Himmelstjerna G."/>
            <person name="Boag P.R."/>
            <person name="Tan P."/>
            <person name="Li Q."/>
            <person name="Min J."/>
            <person name="Yang Y."/>
            <person name="Wang X."/>
            <person name="Fang X."/>
            <person name="Hall R.S."/>
            <person name="Hofmann A."/>
            <person name="Sternberg P.W."/>
            <person name="Jex A.R."/>
            <person name="Gasser R.B."/>
        </authorList>
    </citation>
    <scope>NUCLEOTIDE SEQUENCE [LARGE SCALE GENOMIC DNA]</scope>
    <source>
        <strain evidence="2">PN_DK_2014</strain>
    </source>
</reference>
<dbReference type="Proteomes" id="UP000031036">
    <property type="component" value="Unassembled WGS sequence"/>
</dbReference>
<dbReference type="OrthoDB" id="6133115at2759"/>
<dbReference type="Gene3D" id="3.40.220.10">
    <property type="entry name" value="Leucine Aminopeptidase, subunit E, domain 1"/>
    <property type="match status" value="1"/>
</dbReference>
<dbReference type="InterPro" id="IPR002589">
    <property type="entry name" value="Macro_dom"/>
</dbReference>
<dbReference type="PANTHER" id="PTHR11106:SF27">
    <property type="entry name" value="MACRO DOMAIN-CONTAINING PROTEIN"/>
    <property type="match status" value="1"/>
</dbReference>
<proteinExistence type="predicted"/>
<feature type="domain" description="Macro" evidence="1">
    <location>
        <begin position="43"/>
        <end position="227"/>
    </location>
</feature>
<organism evidence="2 3">
    <name type="scientific">Toxocara canis</name>
    <name type="common">Canine roundworm</name>
    <dbReference type="NCBI Taxonomy" id="6265"/>
    <lineage>
        <taxon>Eukaryota</taxon>
        <taxon>Metazoa</taxon>
        <taxon>Ecdysozoa</taxon>
        <taxon>Nematoda</taxon>
        <taxon>Chromadorea</taxon>
        <taxon>Rhabditida</taxon>
        <taxon>Spirurina</taxon>
        <taxon>Ascaridomorpha</taxon>
        <taxon>Ascaridoidea</taxon>
        <taxon>Toxocaridae</taxon>
        <taxon>Toxocara</taxon>
    </lineage>
</organism>
<dbReference type="STRING" id="6265.A0A0B2UXD4"/>
<dbReference type="GO" id="GO:0140291">
    <property type="term" value="P:peptidyl-glutamate ADP-deribosylation"/>
    <property type="evidence" value="ECO:0007669"/>
    <property type="project" value="TreeGrafter"/>
</dbReference>
<protein>
    <submittedName>
        <fullName evidence="2">O-acetyl-ADP-ribose deacetylase MACROD2</fullName>
    </submittedName>
</protein>
<dbReference type="PROSITE" id="PS51154">
    <property type="entry name" value="MACRO"/>
    <property type="match status" value="1"/>
</dbReference>